<dbReference type="InterPro" id="IPR008250">
    <property type="entry name" value="ATPase_P-typ_transduc_dom_A_sf"/>
</dbReference>
<organism evidence="20 21">
    <name type="scientific">Acididesulfobacter guangdongensis</name>
    <dbReference type="NCBI Taxonomy" id="2597225"/>
    <lineage>
        <taxon>Bacteria</taxon>
        <taxon>Deltaproteobacteria</taxon>
        <taxon>Candidatus Acidulodesulfobacterales</taxon>
        <taxon>Candidatus Acididesulfobacter</taxon>
    </lineage>
</organism>
<feature type="compositionally biased region" description="Low complexity" evidence="18">
    <location>
        <begin position="284"/>
        <end position="296"/>
    </location>
</feature>
<dbReference type="InterPro" id="IPR006122">
    <property type="entry name" value="HMA_Cu_ion-bd"/>
</dbReference>
<dbReference type="Gene3D" id="3.40.1110.10">
    <property type="entry name" value="Calcium-transporting ATPase, cytoplasmic domain N"/>
    <property type="match status" value="1"/>
</dbReference>
<keyword evidence="7" id="KW-0677">Repeat</keyword>
<dbReference type="PROSITE" id="PS50846">
    <property type="entry name" value="HMA_2"/>
    <property type="match status" value="3"/>
</dbReference>
<dbReference type="InterPro" id="IPR018303">
    <property type="entry name" value="ATPase_P-typ_P_site"/>
</dbReference>
<evidence type="ECO:0000256" key="16">
    <source>
        <dbReference type="ARBA" id="ARBA00023136"/>
    </source>
</evidence>
<dbReference type="PRINTS" id="PR00119">
    <property type="entry name" value="CATATPASE"/>
</dbReference>
<keyword evidence="9" id="KW-0187">Copper transport</keyword>
<dbReference type="CDD" id="cd02094">
    <property type="entry name" value="P-type_ATPase_Cu-like"/>
    <property type="match status" value="1"/>
</dbReference>
<gene>
    <name evidence="20" type="ORF">EVJ46_04550</name>
</gene>
<evidence type="ECO:0000256" key="2">
    <source>
        <dbReference type="ARBA" id="ARBA00006024"/>
    </source>
</evidence>
<dbReference type="SUPFAM" id="SSF81653">
    <property type="entry name" value="Calcium ATPase, transduction domain A"/>
    <property type="match status" value="1"/>
</dbReference>
<accession>A0A519BGC5</accession>
<evidence type="ECO:0000313" key="20">
    <source>
        <dbReference type="EMBL" id="RZD16304.1"/>
    </source>
</evidence>
<feature type="domain" description="HMA" evidence="19">
    <location>
        <begin position="96"/>
        <end position="162"/>
    </location>
</feature>
<evidence type="ECO:0000256" key="8">
    <source>
        <dbReference type="ARBA" id="ARBA00022741"/>
    </source>
</evidence>
<feature type="transmembrane region" description="Helical" evidence="17">
    <location>
        <begin position="367"/>
        <end position="388"/>
    </location>
</feature>
<dbReference type="InterPro" id="IPR023299">
    <property type="entry name" value="ATPase_P-typ_cyto_dom_N"/>
</dbReference>
<protein>
    <submittedName>
        <fullName evidence="20">Heavy metal translocating P-type ATPase</fullName>
    </submittedName>
</protein>
<keyword evidence="16 17" id="KW-0472">Membrane</keyword>
<dbReference type="InterPro" id="IPR017969">
    <property type="entry name" value="Heavy-metal-associated_CS"/>
</dbReference>
<dbReference type="SUPFAM" id="SSF56784">
    <property type="entry name" value="HAD-like"/>
    <property type="match status" value="1"/>
</dbReference>
<dbReference type="InterPro" id="IPR027256">
    <property type="entry name" value="P-typ_ATPase_IB"/>
</dbReference>
<keyword evidence="13 17" id="KW-1133">Transmembrane helix</keyword>
<feature type="compositionally biased region" description="Polar residues" evidence="18">
    <location>
        <begin position="297"/>
        <end position="308"/>
    </location>
</feature>
<dbReference type="Proteomes" id="UP000316562">
    <property type="component" value="Unassembled WGS sequence"/>
</dbReference>
<dbReference type="SFLD" id="SFLDG00002">
    <property type="entry name" value="C1.7:_P-type_atpase_like"/>
    <property type="match status" value="1"/>
</dbReference>
<evidence type="ECO:0000256" key="17">
    <source>
        <dbReference type="RuleBase" id="RU362081"/>
    </source>
</evidence>
<dbReference type="NCBIfam" id="TIGR01494">
    <property type="entry name" value="ATPase_P-type"/>
    <property type="match status" value="2"/>
</dbReference>
<dbReference type="GO" id="GO:0055070">
    <property type="term" value="P:copper ion homeostasis"/>
    <property type="evidence" value="ECO:0007669"/>
    <property type="project" value="TreeGrafter"/>
</dbReference>
<dbReference type="EMBL" id="SGBC01000002">
    <property type="protein sequence ID" value="RZD16304.1"/>
    <property type="molecule type" value="Genomic_DNA"/>
</dbReference>
<dbReference type="AlphaFoldDB" id="A0A519BGC5"/>
<keyword evidence="11" id="KW-0460">Magnesium</keyword>
<feature type="region of interest" description="Disordered" evidence="18">
    <location>
        <begin position="67"/>
        <end position="88"/>
    </location>
</feature>
<evidence type="ECO:0000256" key="10">
    <source>
        <dbReference type="ARBA" id="ARBA00022840"/>
    </source>
</evidence>
<dbReference type="FunFam" id="3.30.70.100:FF:000001">
    <property type="entry name" value="ATPase copper transporting beta"/>
    <property type="match status" value="2"/>
</dbReference>
<dbReference type="InterPro" id="IPR023298">
    <property type="entry name" value="ATPase_P-typ_TM_dom_sf"/>
</dbReference>
<dbReference type="InterPro" id="IPR036412">
    <property type="entry name" value="HAD-like_sf"/>
</dbReference>
<dbReference type="NCBIfam" id="TIGR00003">
    <property type="entry name" value="copper ion binding protein"/>
    <property type="match status" value="2"/>
</dbReference>
<dbReference type="GO" id="GO:0016887">
    <property type="term" value="F:ATP hydrolysis activity"/>
    <property type="evidence" value="ECO:0007669"/>
    <property type="project" value="InterPro"/>
</dbReference>
<dbReference type="PROSITE" id="PS01047">
    <property type="entry name" value="HMA_1"/>
    <property type="match status" value="2"/>
</dbReference>
<keyword evidence="4 17" id="KW-1003">Cell membrane</keyword>
<keyword evidence="6 17" id="KW-0479">Metal-binding</keyword>
<feature type="domain" description="HMA" evidence="19">
    <location>
        <begin position="214"/>
        <end position="280"/>
    </location>
</feature>
<comment type="subcellular location">
    <subcellularLocation>
        <location evidence="1">Cell membrane</location>
        <topology evidence="1">Multi-pass membrane protein</topology>
    </subcellularLocation>
</comment>
<dbReference type="NCBIfam" id="TIGR01525">
    <property type="entry name" value="ATPase-IB_hvy"/>
    <property type="match status" value="1"/>
</dbReference>
<dbReference type="PANTHER" id="PTHR43520:SF8">
    <property type="entry name" value="P-TYPE CU(+) TRANSPORTER"/>
    <property type="match status" value="1"/>
</dbReference>
<dbReference type="InterPro" id="IPR036163">
    <property type="entry name" value="HMA_dom_sf"/>
</dbReference>
<dbReference type="InterPro" id="IPR023214">
    <property type="entry name" value="HAD_sf"/>
</dbReference>
<comment type="similarity">
    <text evidence="2 17">Belongs to the cation transport ATPase (P-type) (TC 3.A.3) family. Type IB subfamily.</text>
</comment>
<keyword evidence="15" id="KW-0406">Ion transport</keyword>
<dbReference type="SFLD" id="SFLDF00027">
    <property type="entry name" value="p-type_atpase"/>
    <property type="match status" value="1"/>
</dbReference>
<keyword evidence="8 17" id="KW-0547">Nucleotide-binding</keyword>
<dbReference type="SUPFAM" id="SSF81665">
    <property type="entry name" value="Calcium ATPase, transmembrane domain M"/>
    <property type="match status" value="1"/>
</dbReference>
<dbReference type="PROSITE" id="PS00154">
    <property type="entry name" value="ATPASE_E1_E2"/>
    <property type="match status" value="1"/>
</dbReference>
<feature type="region of interest" description="Disordered" evidence="18">
    <location>
        <begin position="284"/>
        <end position="308"/>
    </location>
</feature>
<name>A0A519BGC5_ACIG2</name>
<reference evidence="20 21" key="1">
    <citation type="journal article" date="2019" name="ISME J.">
        <title>Insights into ecological role of a new deltaproteobacterial order Candidatus Acidulodesulfobacterales by metagenomics and metatranscriptomics.</title>
        <authorList>
            <person name="Tan S."/>
            <person name="Liu J."/>
            <person name="Fang Y."/>
            <person name="Hedlund B.P."/>
            <person name="Lian Z.H."/>
            <person name="Huang L.Y."/>
            <person name="Li J.T."/>
            <person name="Huang L.N."/>
            <person name="Li W.J."/>
            <person name="Jiang H.C."/>
            <person name="Dong H.L."/>
            <person name="Shu W.S."/>
        </authorList>
    </citation>
    <scope>NUCLEOTIDE SEQUENCE [LARGE SCALE GENOMIC DNA]</scope>
    <source>
        <strain evidence="20">AP2</strain>
    </source>
</reference>
<dbReference type="InterPro" id="IPR044492">
    <property type="entry name" value="P_typ_ATPase_HD_dom"/>
</dbReference>
<dbReference type="GO" id="GO:0043682">
    <property type="term" value="F:P-type divalent copper transporter activity"/>
    <property type="evidence" value="ECO:0007669"/>
    <property type="project" value="TreeGrafter"/>
</dbReference>
<feature type="transmembrane region" description="Helical" evidence="17">
    <location>
        <begin position="645"/>
        <end position="667"/>
    </location>
</feature>
<evidence type="ECO:0000256" key="4">
    <source>
        <dbReference type="ARBA" id="ARBA00022475"/>
    </source>
</evidence>
<evidence type="ECO:0000256" key="6">
    <source>
        <dbReference type="ARBA" id="ARBA00022723"/>
    </source>
</evidence>
<feature type="domain" description="HMA" evidence="19">
    <location>
        <begin position="2"/>
        <end position="68"/>
    </location>
</feature>
<keyword evidence="14" id="KW-0186">Copper</keyword>
<dbReference type="GO" id="GO:0005886">
    <property type="term" value="C:plasma membrane"/>
    <property type="evidence" value="ECO:0007669"/>
    <property type="project" value="UniProtKB-SubCell"/>
</dbReference>
<dbReference type="Gene3D" id="3.40.50.1000">
    <property type="entry name" value="HAD superfamily/HAD-like"/>
    <property type="match status" value="1"/>
</dbReference>
<evidence type="ECO:0000259" key="19">
    <source>
        <dbReference type="PROSITE" id="PS50846"/>
    </source>
</evidence>
<dbReference type="InterPro" id="IPR006121">
    <property type="entry name" value="HMA_dom"/>
</dbReference>
<evidence type="ECO:0000256" key="11">
    <source>
        <dbReference type="ARBA" id="ARBA00022842"/>
    </source>
</evidence>
<dbReference type="SUPFAM" id="SSF55008">
    <property type="entry name" value="HMA, heavy metal-associated domain"/>
    <property type="match status" value="3"/>
</dbReference>
<dbReference type="GO" id="GO:0005524">
    <property type="term" value="F:ATP binding"/>
    <property type="evidence" value="ECO:0007669"/>
    <property type="project" value="UniProtKB-UniRule"/>
</dbReference>
<dbReference type="PANTHER" id="PTHR43520">
    <property type="entry name" value="ATP7, ISOFORM B"/>
    <property type="match status" value="1"/>
</dbReference>
<evidence type="ECO:0000256" key="5">
    <source>
        <dbReference type="ARBA" id="ARBA00022692"/>
    </source>
</evidence>
<dbReference type="SFLD" id="SFLDS00003">
    <property type="entry name" value="Haloacid_Dehalogenase"/>
    <property type="match status" value="1"/>
</dbReference>
<evidence type="ECO:0000256" key="9">
    <source>
        <dbReference type="ARBA" id="ARBA00022796"/>
    </source>
</evidence>
<dbReference type="FunFam" id="2.70.150.10:FF:000020">
    <property type="entry name" value="Copper-exporting P-type ATPase A"/>
    <property type="match status" value="1"/>
</dbReference>
<dbReference type="Pfam" id="PF00702">
    <property type="entry name" value="Hydrolase"/>
    <property type="match status" value="1"/>
</dbReference>
<evidence type="ECO:0000256" key="15">
    <source>
        <dbReference type="ARBA" id="ARBA00023065"/>
    </source>
</evidence>
<dbReference type="Pfam" id="PF00122">
    <property type="entry name" value="E1-E2_ATPase"/>
    <property type="match status" value="1"/>
</dbReference>
<evidence type="ECO:0000256" key="13">
    <source>
        <dbReference type="ARBA" id="ARBA00022989"/>
    </source>
</evidence>
<feature type="transmembrane region" description="Helical" evidence="17">
    <location>
        <begin position="1042"/>
        <end position="1061"/>
    </location>
</feature>
<sequence>MKTEKINVYGMTCEHCVKTVAKAVSSVSGVESADVNLQGNYAVIKYDENIANLTDIKNAVSEAGYDTENGSAADTGDKPADNDDDGTDAGLSKNLKHYRFKISGMDCASCAGTIVDTVKRIDGVIDAKLNFVNETLYVDASIDRPEPDEIIKMIKFAGFGAKLLNNSQPVNMQLKLDSNDNIPSDALNINESFENTGNKASINFAKPDRDDRKEILKFKIQGMHCTNCAGTVEKSIKKLQGIDKVTVNFVGESGSVIYDPSIISKDDIFKAVKNGGYKAIDLSSSNNSGSASLQDSTGNVNTGAGENQSNGIKAANHESIALGEQQVALTNVQAVLKNLHGYNKLKFISALLYSALFGNILDWKKDYYWVVFTFILAVPTVFLTYMKFIDVFDISNFYKAHTVAVIIILFLIATIVQFSAGFAFYKGAYYSLKNGSSNMDVLVSLGITAAYFYSVASVFLIKGSLYFDTAVLLILFIRFGKLLEKISKEKAASSLKSLFKLQANKANLIDNKGNIEEIDTKDVKTGDTLLVKKGEKIPVDGEIIEGETLIDESMLSGEPVPVEKKTGDKVTGSTINSGNIIKIKAVQVGANTVLSQIVRLVEDAQADKAPIQRIADNVTNYFVPVVIIISLITFILWKFAFHESLLFAISASIAVLVIACPCAMGLATPMALMIGSAVGLEKGILIKKSSALEELARINSVVFDKTGTVTYGKPEITDVIPIVSGNVNSTSSSPDFSGAVYSEDEILSIAAFGEKFSSHPIAKAITEKWEKTIKNGGKNVNEFNKLNKFNRLNDLTGALINNEVHADGINNFIKNYNYKEIGGYGLSFTYNGNNILIGKKELFDNAVKYIDEKYTDDNGGNKSGNKKDTAEIEIINRAEFETLEKKLSSDGKTVIGIAVDSKIIGIIAMSDKIKEDAKETVEKLKAIGIDSYLLTGDNLKSAELTASKIGIKFQNIIANVLPEDKLKEIEKLKNKNLTVAMIGDGINDAPALAAANVGIAIGSGTDVARETGDVVLVKSDIKDVYKSISLGRKTLSKIKQNLFWAFFFNGLGIPFAAGLFYHFTGWLLPPAIAGAAMAVSSITVSLNSLILKGYAKKMNLL</sequence>
<keyword evidence="5 17" id="KW-0812">Transmembrane</keyword>
<evidence type="ECO:0000256" key="14">
    <source>
        <dbReference type="ARBA" id="ARBA00023008"/>
    </source>
</evidence>
<evidence type="ECO:0000256" key="7">
    <source>
        <dbReference type="ARBA" id="ARBA00022737"/>
    </source>
</evidence>
<evidence type="ECO:0000256" key="18">
    <source>
        <dbReference type="SAM" id="MobiDB-lite"/>
    </source>
</evidence>
<evidence type="ECO:0000256" key="3">
    <source>
        <dbReference type="ARBA" id="ARBA00022448"/>
    </source>
</evidence>
<proteinExistence type="inferred from homology"/>
<evidence type="ECO:0000313" key="21">
    <source>
        <dbReference type="Proteomes" id="UP000316562"/>
    </source>
</evidence>
<evidence type="ECO:0000256" key="1">
    <source>
        <dbReference type="ARBA" id="ARBA00004651"/>
    </source>
</evidence>
<dbReference type="Gene3D" id="3.30.70.100">
    <property type="match status" value="3"/>
</dbReference>
<dbReference type="InterPro" id="IPR001757">
    <property type="entry name" value="P_typ_ATPase"/>
</dbReference>
<keyword evidence="12" id="KW-1278">Translocase</keyword>
<comment type="caution">
    <text evidence="20">The sequence shown here is derived from an EMBL/GenBank/DDBJ whole genome shotgun (WGS) entry which is preliminary data.</text>
</comment>
<dbReference type="Gene3D" id="2.70.150.10">
    <property type="entry name" value="Calcium-transporting ATPase, cytoplasmic transduction domain A"/>
    <property type="match status" value="1"/>
</dbReference>
<dbReference type="InterPro" id="IPR059000">
    <property type="entry name" value="ATPase_P-type_domA"/>
</dbReference>
<feature type="transmembrane region" description="Helical" evidence="17">
    <location>
        <begin position="1067"/>
        <end position="1091"/>
    </location>
</feature>
<dbReference type="CDD" id="cd00371">
    <property type="entry name" value="HMA"/>
    <property type="match status" value="3"/>
</dbReference>
<feature type="transmembrane region" description="Helical" evidence="17">
    <location>
        <begin position="400"/>
        <end position="425"/>
    </location>
</feature>
<dbReference type="GO" id="GO:0005507">
    <property type="term" value="F:copper ion binding"/>
    <property type="evidence" value="ECO:0007669"/>
    <property type="project" value="InterPro"/>
</dbReference>
<keyword evidence="3" id="KW-0813">Transport</keyword>
<dbReference type="PRINTS" id="PR00942">
    <property type="entry name" value="CUATPASEI"/>
</dbReference>
<feature type="transmembrane region" description="Helical" evidence="17">
    <location>
        <begin position="445"/>
        <end position="477"/>
    </location>
</feature>
<dbReference type="Pfam" id="PF00403">
    <property type="entry name" value="HMA"/>
    <property type="match status" value="3"/>
</dbReference>
<feature type="transmembrane region" description="Helical" evidence="17">
    <location>
        <begin position="618"/>
        <end position="639"/>
    </location>
</feature>
<keyword evidence="10 17" id="KW-0067">ATP-binding</keyword>
<evidence type="ECO:0000256" key="12">
    <source>
        <dbReference type="ARBA" id="ARBA00022967"/>
    </source>
</evidence>